<dbReference type="Pfam" id="PF00293">
    <property type="entry name" value="NUDIX"/>
    <property type="match status" value="1"/>
</dbReference>
<keyword evidence="8" id="KW-1185">Reference proteome</keyword>
<dbReference type="PROSITE" id="PS51462">
    <property type="entry name" value="NUDIX"/>
    <property type="match status" value="1"/>
</dbReference>
<dbReference type="InterPro" id="IPR020084">
    <property type="entry name" value="NUDIX_hydrolase_CS"/>
</dbReference>
<dbReference type="Proteomes" id="UP001501094">
    <property type="component" value="Unassembled WGS sequence"/>
</dbReference>
<sequence length="184" mass="20323">MRDSEGITNSLGPDWRVAPDGVRERDAARVILLDGDGRALLLRSHDVDQPERSWWFTLGGGIDPGETPVEAALREVREEAGLVLSPDDLEGPVLTRSALFDFYAETCRQHEVFFLARVSAGALAFDRSGWTAIERETIDDLAWLGAADLRAQPLEVFPHELPEILDDLAAGWDGRARHLGPQRG</sequence>
<dbReference type="CDD" id="cd04685">
    <property type="entry name" value="NUDIX_Hydrolase"/>
    <property type="match status" value="1"/>
</dbReference>
<organism evidence="7 8">
    <name type="scientific">Myceligenerans crystallogenes</name>
    <dbReference type="NCBI Taxonomy" id="316335"/>
    <lineage>
        <taxon>Bacteria</taxon>
        <taxon>Bacillati</taxon>
        <taxon>Actinomycetota</taxon>
        <taxon>Actinomycetes</taxon>
        <taxon>Micrococcales</taxon>
        <taxon>Promicromonosporaceae</taxon>
        <taxon>Myceligenerans</taxon>
    </lineage>
</organism>
<reference evidence="7 8" key="1">
    <citation type="journal article" date="2019" name="Int. J. Syst. Evol. Microbiol.">
        <title>The Global Catalogue of Microorganisms (GCM) 10K type strain sequencing project: providing services to taxonomists for standard genome sequencing and annotation.</title>
        <authorList>
            <consortium name="The Broad Institute Genomics Platform"/>
            <consortium name="The Broad Institute Genome Sequencing Center for Infectious Disease"/>
            <person name="Wu L."/>
            <person name="Ma J."/>
        </authorList>
    </citation>
    <scope>NUCLEOTIDE SEQUENCE [LARGE SCALE GENOMIC DNA]</scope>
    <source>
        <strain evidence="7 8">JCM 14326</strain>
    </source>
</reference>
<keyword evidence="3 5" id="KW-0378">Hydrolase</keyword>
<evidence type="ECO:0000313" key="7">
    <source>
        <dbReference type="EMBL" id="GAA1871256.1"/>
    </source>
</evidence>
<accession>A0ABN2NM07</accession>
<name>A0ABN2NM07_9MICO</name>
<evidence type="ECO:0000256" key="1">
    <source>
        <dbReference type="ARBA" id="ARBA00001946"/>
    </source>
</evidence>
<comment type="caution">
    <text evidence="7">The sequence shown here is derived from an EMBL/GenBank/DDBJ whole genome shotgun (WGS) entry which is preliminary data.</text>
</comment>
<dbReference type="EMBL" id="BAAANL010000007">
    <property type="protein sequence ID" value="GAA1871256.1"/>
    <property type="molecule type" value="Genomic_DNA"/>
</dbReference>
<keyword evidence="4" id="KW-0460">Magnesium</keyword>
<feature type="domain" description="Nudix hydrolase" evidence="6">
    <location>
        <begin position="23"/>
        <end position="169"/>
    </location>
</feature>
<dbReference type="Gene3D" id="3.90.79.10">
    <property type="entry name" value="Nucleoside Triphosphate Pyrophosphohydrolase"/>
    <property type="match status" value="1"/>
</dbReference>
<evidence type="ECO:0000256" key="5">
    <source>
        <dbReference type="RuleBase" id="RU003476"/>
    </source>
</evidence>
<evidence type="ECO:0000259" key="6">
    <source>
        <dbReference type="PROSITE" id="PS51462"/>
    </source>
</evidence>
<dbReference type="PANTHER" id="PTHR43046">
    <property type="entry name" value="GDP-MANNOSE MANNOSYL HYDROLASE"/>
    <property type="match status" value="1"/>
</dbReference>
<dbReference type="PROSITE" id="PS00893">
    <property type="entry name" value="NUDIX_BOX"/>
    <property type="match status" value="1"/>
</dbReference>
<dbReference type="InterPro" id="IPR000086">
    <property type="entry name" value="NUDIX_hydrolase_dom"/>
</dbReference>
<dbReference type="PRINTS" id="PR00502">
    <property type="entry name" value="NUDIXFAMILY"/>
</dbReference>
<dbReference type="SUPFAM" id="SSF55811">
    <property type="entry name" value="Nudix"/>
    <property type="match status" value="1"/>
</dbReference>
<gene>
    <name evidence="7" type="ORF">GCM10009751_33040</name>
</gene>
<dbReference type="InterPro" id="IPR020476">
    <property type="entry name" value="Nudix_hydrolase"/>
</dbReference>
<comment type="cofactor">
    <cofactor evidence="1">
        <name>Mg(2+)</name>
        <dbReference type="ChEBI" id="CHEBI:18420"/>
    </cofactor>
</comment>
<protein>
    <recommendedName>
        <fullName evidence="6">Nudix hydrolase domain-containing protein</fullName>
    </recommendedName>
</protein>
<dbReference type="PANTHER" id="PTHR43046:SF12">
    <property type="entry name" value="GDP-MANNOSE MANNOSYL HYDROLASE"/>
    <property type="match status" value="1"/>
</dbReference>
<evidence type="ECO:0000256" key="3">
    <source>
        <dbReference type="ARBA" id="ARBA00022801"/>
    </source>
</evidence>
<evidence type="ECO:0000256" key="4">
    <source>
        <dbReference type="ARBA" id="ARBA00022842"/>
    </source>
</evidence>
<comment type="similarity">
    <text evidence="2 5">Belongs to the Nudix hydrolase family.</text>
</comment>
<dbReference type="InterPro" id="IPR015797">
    <property type="entry name" value="NUDIX_hydrolase-like_dom_sf"/>
</dbReference>
<evidence type="ECO:0000256" key="2">
    <source>
        <dbReference type="ARBA" id="ARBA00005582"/>
    </source>
</evidence>
<evidence type="ECO:0000313" key="8">
    <source>
        <dbReference type="Proteomes" id="UP001501094"/>
    </source>
</evidence>
<dbReference type="RefSeq" id="WP_344105028.1">
    <property type="nucleotide sequence ID" value="NZ_BAAANL010000007.1"/>
</dbReference>
<proteinExistence type="inferred from homology"/>